<organism evidence="1 2">
    <name type="scientific">Ambrosiozyma monospora</name>
    <name type="common">Yeast</name>
    <name type="synonym">Endomycopsis monosporus</name>
    <dbReference type="NCBI Taxonomy" id="43982"/>
    <lineage>
        <taxon>Eukaryota</taxon>
        <taxon>Fungi</taxon>
        <taxon>Dikarya</taxon>
        <taxon>Ascomycota</taxon>
        <taxon>Saccharomycotina</taxon>
        <taxon>Pichiomycetes</taxon>
        <taxon>Pichiales</taxon>
        <taxon>Pichiaceae</taxon>
        <taxon>Ambrosiozyma</taxon>
    </lineage>
</organism>
<gene>
    <name evidence="1" type="ORF">Amon02_000244100</name>
</gene>
<evidence type="ECO:0000313" key="2">
    <source>
        <dbReference type="Proteomes" id="UP001165064"/>
    </source>
</evidence>
<accession>A0ACB5SY77</accession>
<name>A0ACB5SY77_AMBMO</name>
<sequence>MSSKEHDTKEVSHFETHDTTDSISLDLNQRELIPEYADEFNPDGLYVAQPEDKLKYRSVKGKIKYVAYLILIVEFAERGSYYGVSHVLTNFIMRPMPAGSTTGATGTANKAAGALGLGLQVANAFVTLLKFLAYVTPLLGGYLADSRFGRYKAIMIGVWIGLVSHILFVVAGLPTVIAGGKALAPTVIAIITLAFATGFIKPNLLPLLLDQVSL</sequence>
<reference evidence="1" key="1">
    <citation type="submission" date="2023-04" db="EMBL/GenBank/DDBJ databases">
        <title>Ambrosiozyma monospora NBRC 10751.</title>
        <authorList>
            <person name="Ichikawa N."/>
            <person name="Sato H."/>
            <person name="Tonouchi N."/>
        </authorList>
    </citation>
    <scope>NUCLEOTIDE SEQUENCE</scope>
    <source>
        <strain evidence="1">NBRC 10751</strain>
    </source>
</reference>
<keyword evidence="2" id="KW-1185">Reference proteome</keyword>
<protein>
    <submittedName>
        <fullName evidence="1">Unnamed protein product</fullName>
    </submittedName>
</protein>
<dbReference type="EMBL" id="BSXS01001405">
    <property type="protein sequence ID" value="GME76087.1"/>
    <property type="molecule type" value="Genomic_DNA"/>
</dbReference>
<evidence type="ECO:0000313" key="1">
    <source>
        <dbReference type="EMBL" id="GME76087.1"/>
    </source>
</evidence>
<comment type="caution">
    <text evidence="1">The sequence shown here is derived from an EMBL/GenBank/DDBJ whole genome shotgun (WGS) entry which is preliminary data.</text>
</comment>
<dbReference type="Proteomes" id="UP001165064">
    <property type="component" value="Unassembled WGS sequence"/>
</dbReference>
<proteinExistence type="predicted"/>